<reference evidence="1 2" key="1">
    <citation type="submission" date="2019-09" db="EMBL/GenBank/DDBJ databases">
        <title>A chromosome-level genome assembly of the Chinese tupelo Nyssa sinensis.</title>
        <authorList>
            <person name="Yang X."/>
            <person name="Kang M."/>
            <person name="Yang Y."/>
            <person name="Xiong H."/>
            <person name="Wang M."/>
            <person name="Zhang Z."/>
            <person name="Wang Z."/>
            <person name="Wu H."/>
            <person name="Ma T."/>
            <person name="Liu J."/>
            <person name="Xi Z."/>
        </authorList>
    </citation>
    <scope>NUCLEOTIDE SEQUENCE [LARGE SCALE GENOMIC DNA]</scope>
    <source>
        <strain evidence="1">J267</strain>
        <tissue evidence="1">Leaf</tissue>
    </source>
</reference>
<dbReference type="EMBL" id="CM018042">
    <property type="protein sequence ID" value="KAA8532397.1"/>
    <property type="molecule type" value="Genomic_DNA"/>
</dbReference>
<organism evidence="1 2">
    <name type="scientific">Nyssa sinensis</name>
    <dbReference type="NCBI Taxonomy" id="561372"/>
    <lineage>
        <taxon>Eukaryota</taxon>
        <taxon>Viridiplantae</taxon>
        <taxon>Streptophyta</taxon>
        <taxon>Embryophyta</taxon>
        <taxon>Tracheophyta</taxon>
        <taxon>Spermatophyta</taxon>
        <taxon>Magnoliopsida</taxon>
        <taxon>eudicotyledons</taxon>
        <taxon>Gunneridae</taxon>
        <taxon>Pentapetalae</taxon>
        <taxon>asterids</taxon>
        <taxon>Cornales</taxon>
        <taxon>Nyssaceae</taxon>
        <taxon>Nyssa</taxon>
    </lineage>
</organism>
<gene>
    <name evidence="1" type="ORF">F0562_032434</name>
</gene>
<dbReference type="AlphaFoldDB" id="A0A5J5ASM3"/>
<accession>A0A5J5ASM3</accession>
<dbReference type="Proteomes" id="UP000325577">
    <property type="component" value="Linkage Group LG19"/>
</dbReference>
<dbReference type="OrthoDB" id="40902at2759"/>
<sequence length="105" mass="11812">MAETAAGDDVADAEETGLFCLRPIQEQKVLACKSIAKDRLVTAEDVRSIKLEIEIMTRNIRPSKRRRSEVVSTWRLRLRKKREIERLLDLEAAAEICNGEAATSG</sequence>
<proteinExistence type="predicted"/>
<keyword evidence="2" id="KW-1185">Reference proteome</keyword>
<evidence type="ECO:0000313" key="2">
    <source>
        <dbReference type="Proteomes" id="UP000325577"/>
    </source>
</evidence>
<name>A0A5J5ASM3_9ASTE</name>
<protein>
    <submittedName>
        <fullName evidence="1">Uncharacterized protein</fullName>
    </submittedName>
</protein>
<evidence type="ECO:0000313" key="1">
    <source>
        <dbReference type="EMBL" id="KAA8532397.1"/>
    </source>
</evidence>